<protein>
    <recommendedName>
        <fullName evidence="3">C2H2-type domain-containing protein</fullName>
    </recommendedName>
</protein>
<dbReference type="InterPro" id="IPR036236">
    <property type="entry name" value="Znf_C2H2_sf"/>
</dbReference>
<gene>
    <name evidence="4" type="ORF">BJX63DRAFT_435882</name>
</gene>
<comment type="caution">
    <text evidence="4">The sequence shown here is derived from an EMBL/GenBank/DDBJ whole genome shotgun (WGS) entry which is preliminary data.</text>
</comment>
<keyword evidence="1" id="KW-0863">Zinc-finger</keyword>
<evidence type="ECO:0000256" key="1">
    <source>
        <dbReference type="PROSITE-ProRule" id="PRU00042"/>
    </source>
</evidence>
<evidence type="ECO:0000259" key="3">
    <source>
        <dbReference type="PROSITE" id="PS50157"/>
    </source>
</evidence>
<evidence type="ECO:0000256" key="2">
    <source>
        <dbReference type="SAM" id="MobiDB-lite"/>
    </source>
</evidence>
<dbReference type="SMART" id="SM00355">
    <property type="entry name" value="ZnF_C2H2"/>
    <property type="match status" value="3"/>
</dbReference>
<organism evidence="4 5">
    <name type="scientific">Aspergillus granulosus</name>
    <dbReference type="NCBI Taxonomy" id="176169"/>
    <lineage>
        <taxon>Eukaryota</taxon>
        <taxon>Fungi</taxon>
        <taxon>Dikarya</taxon>
        <taxon>Ascomycota</taxon>
        <taxon>Pezizomycotina</taxon>
        <taxon>Eurotiomycetes</taxon>
        <taxon>Eurotiomycetidae</taxon>
        <taxon>Eurotiales</taxon>
        <taxon>Aspergillaceae</taxon>
        <taxon>Aspergillus</taxon>
        <taxon>Aspergillus subgen. Nidulantes</taxon>
    </lineage>
</organism>
<dbReference type="Gene3D" id="3.30.160.60">
    <property type="entry name" value="Classic Zinc Finger"/>
    <property type="match status" value="1"/>
</dbReference>
<feature type="compositionally biased region" description="Low complexity" evidence="2">
    <location>
        <begin position="114"/>
        <end position="127"/>
    </location>
</feature>
<sequence>MLTENRNDLEEDMWAATAFSDMQYTEMLRLSDNDLNPDPNSIFSLSEPYFEVENPESPLERWRNSPPDIEPAHLDAIMRAVASSGLDSESNQVQKPSNSQGINAKSQGSSIVAGSERSGYSDSDSASTAYSFASNRSAGSFGRFYLTEPARRRRRRRTSSPRILSENKKRTQSSEAAGKRRYQCTFCTDTFYKKHDWTRHEKTLHLSLEKFTCSPCGPVYKDSGGTERCTFCDEHRPSEAHIASHRASTCSQRPITLRTFYRKDHLLQHLRAVHKTARFTSPMETWKSEATEVKSRCGFCAQTFTHWSDRNDHLAKHFRKGALMRDWKGCRGFEPAVALAVESAMPPYLIGNESVEMHPFSASNGRGSSIGLVEVDKPTPFEELTGHLTKYVDRAHAEGAIITDEMLQAESRFIVYGDEDPWNQTAADNPEWLRMFKEGIDSPIPVSAECPDMGTMDQVDKQKTTGDTPWRWLNPECLAKFRAHQVDSAYGPPDIT</sequence>
<accession>A0ABR4H0B5</accession>
<dbReference type="Proteomes" id="UP001610334">
    <property type="component" value="Unassembled WGS sequence"/>
</dbReference>
<feature type="region of interest" description="Disordered" evidence="2">
    <location>
        <begin position="148"/>
        <end position="176"/>
    </location>
</feature>
<dbReference type="EMBL" id="JBFXLT010000106">
    <property type="protein sequence ID" value="KAL2808664.1"/>
    <property type="molecule type" value="Genomic_DNA"/>
</dbReference>
<evidence type="ECO:0000313" key="5">
    <source>
        <dbReference type="Proteomes" id="UP001610334"/>
    </source>
</evidence>
<reference evidence="4 5" key="1">
    <citation type="submission" date="2024-07" db="EMBL/GenBank/DDBJ databases">
        <title>Section-level genome sequencing and comparative genomics of Aspergillus sections Usti and Cavernicolus.</title>
        <authorList>
            <consortium name="Lawrence Berkeley National Laboratory"/>
            <person name="Nybo J.L."/>
            <person name="Vesth T.C."/>
            <person name="Theobald S."/>
            <person name="Frisvad J.C."/>
            <person name="Larsen T.O."/>
            <person name="Kjaerboelling I."/>
            <person name="Rothschild-Mancinelli K."/>
            <person name="Lyhne E.K."/>
            <person name="Kogle M.E."/>
            <person name="Barry K."/>
            <person name="Clum A."/>
            <person name="Na H."/>
            <person name="Ledsgaard L."/>
            <person name="Lin J."/>
            <person name="Lipzen A."/>
            <person name="Kuo A."/>
            <person name="Riley R."/>
            <person name="Mondo S."/>
            <person name="Labutti K."/>
            <person name="Haridas S."/>
            <person name="Pangalinan J."/>
            <person name="Salamov A.A."/>
            <person name="Simmons B.A."/>
            <person name="Magnuson J.K."/>
            <person name="Chen J."/>
            <person name="Drula E."/>
            <person name="Henrissat B."/>
            <person name="Wiebenga A."/>
            <person name="Lubbers R.J."/>
            <person name="Gomes A.C."/>
            <person name="Makela M.R."/>
            <person name="Stajich J."/>
            <person name="Grigoriev I.V."/>
            <person name="Mortensen U.H."/>
            <person name="De Vries R.P."/>
            <person name="Baker S.E."/>
            <person name="Andersen M.R."/>
        </authorList>
    </citation>
    <scope>NUCLEOTIDE SEQUENCE [LARGE SCALE GENOMIC DNA]</scope>
    <source>
        <strain evidence="4 5">CBS 588.65</strain>
    </source>
</reference>
<feature type="domain" description="C2H2-type" evidence="3">
    <location>
        <begin position="182"/>
        <end position="210"/>
    </location>
</feature>
<evidence type="ECO:0000313" key="4">
    <source>
        <dbReference type="EMBL" id="KAL2808664.1"/>
    </source>
</evidence>
<keyword evidence="1" id="KW-0862">Zinc</keyword>
<name>A0ABR4H0B5_9EURO</name>
<dbReference type="PROSITE" id="PS50157">
    <property type="entry name" value="ZINC_FINGER_C2H2_2"/>
    <property type="match status" value="1"/>
</dbReference>
<keyword evidence="1" id="KW-0479">Metal-binding</keyword>
<dbReference type="SUPFAM" id="SSF57667">
    <property type="entry name" value="beta-beta-alpha zinc fingers"/>
    <property type="match status" value="1"/>
</dbReference>
<feature type="compositionally biased region" description="Polar residues" evidence="2">
    <location>
        <begin position="85"/>
        <end position="112"/>
    </location>
</feature>
<keyword evidence="5" id="KW-1185">Reference proteome</keyword>
<dbReference type="InterPro" id="IPR013087">
    <property type="entry name" value="Znf_C2H2_type"/>
</dbReference>
<feature type="region of interest" description="Disordered" evidence="2">
    <location>
        <begin position="84"/>
        <end position="127"/>
    </location>
</feature>
<dbReference type="PROSITE" id="PS00028">
    <property type="entry name" value="ZINC_FINGER_C2H2_1"/>
    <property type="match status" value="2"/>
</dbReference>
<proteinExistence type="predicted"/>